<name>A0A2T9YWW6_9FUNG</name>
<keyword evidence="2 4" id="KW-0442">Lipid degradation</keyword>
<evidence type="ECO:0000256" key="4">
    <source>
        <dbReference type="PIRNR" id="PIRNR018169"/>
    </source>
</evidence>
<dbReference type="PANTHER" id="PTHR10272:SF0">
    <property type="entry name" value="PLATELET-ACTIVATING FACTOR ACETYLHYDROLASE"/>
    <property type="match status" value="1"/>
</dbReference>
<evidence type="ECO:0000313" key="8">
    <source>
        <dbReference type="Proteomes" id="UP000245383"/>
    </source>
</evidence>
<accession>A0A2T9YWW6</accession>
<dbReference type="Pfam" id="PF03403">
    <property type="entry name" value="PAF-AH_p_II"/>
    <property type="match status" value="2"/>
</dbReference>
<dbReference type="STRING" id="133385.A0A2T9YWW6"/>
<feature type="region of interest" description="Disordered" evidence="6">
    <location>
        <begin position="174"/>
        <end position="212"/>
    </location>
</feature>
<dbReference type="GO" id="GO:0003847">
    <property type="term" value="F:1-alkyl-2-acetylglycerophosphocholine esterase activity"/>
    <property type="evidence" value="ECO:0007669"/>
    <property type="project" value="UniProtKB-UniRule"/>
</dbReference>
<reference evidence="7 8" key="1">
    <citation type="journal article" date="2018" name="MBio">
        <title>Comparative Genomics Reveals the Core Gene Toolbox for the Fungus-Insect Symbiosis.</title>
        <authorList>
            <person name="Wang Y."/>
            <person name="Stata M."/>
            <person name="Wang W."/>
            <person name="Stajich J.E."/>
            <person name="White M.M."/>
            <person name="Moncalvo J.M."/>
        </authorList>
    </citation>
    <scope>NUCLEOTIDE SEQUENCE [LARGE SCALE GENOMIC DNA]</scope>
    <source>
        <strain evidence="7 8">SWE-8-4</strain>
    </source>
</reference>
<dbReference type="Proteomes" id="UP000245383">
    <property type="component" value="Unassembled WGS sequence"/>
</dbReference>
<dbReference type="Gene3D" id="3.40.50.1820">
    <property type="entry name" value="alpha/beta hydrolase"/>
    <property type="match status" value="1"/>
</dbReference>
<dbReference type="PIRSF" id="PIRSF018169">
    <property type="entry name" value="PAF_acetylhydrolase"/>
    <property type="match status" value="1"/>
</dbReference>
<evidence type="ECO:0000256" key="6">
    <source>
        <dbReference type="SAM" id="MobiDB-lite"/>
    </source>
</evidence>
<gene>
    <name evidence="7" type="ORF">BB561_000930</name>
</gene>
<dbReference type="GO" id="GO:0016042">
    <property type="term" value="P:lipid catabolic process"/>
    <property type="evidence" value="ECO:0007669"/>
    <property type="project" value="UniProtKB-KW"/>
</dbReference>
<proteinExistence type="inferred from homology"/>
<evidence type="ECO:0000256" key="3">
    <source>
        <dbReference type="ARBA" id="ARBA00023098"/>
    </source>
</evidence>
<feature type="compositionally biased region" description="Polar residues" evidence="6">
    <location>
        <begin position="195"/>
        <end position="212"/>
    </location>
</feature>
<feature type="active site" description="Charge relay system" evidence="5">
    <location>
        <position position="431"/>
    </location>
</feature>
<dbReference type="OrthoDB" id="2363873at2759"/>
<evidence type="ECO:0000256" key="2">
    <source>
        <dbReference type="ARBA" id="ARBA00022963"/>
    </source>
</evidence>
<comment type="similarity">
    <text evidence="4">Belongs to the serine esterase family.</text>
</comment>
<keyword evidence="8" id="KW-1185">Reference proteome</keyword>
<dbReference type="InterPro" id="IPR016715">
    <property type="entry name" value="PAF_acetylhydro_eukaryote"/>
</dbReference>
<evidence type="ECO:0000256" key="1">
    <source>
        <dbReference type="ARBA" id="ARBA00022801"/>
    </source>
</evidence>
<dbReference type="AlphaFoldDB" id="A0A2T9YWW6"/>
<feature type="compositionally biased region" description="Basic and acidic residues" evidence="6">
    <location>
        <begin position="174"/>
        <end position="187"/>
    </location>
</feature>
<feature type="active site" description="Charge relay system" evidence="5">
    <location>
        <position position="499"/>
    </location>
</feature>
<protein>
    <recommendedName>
        <fullName evidence="4">Putative phospholipase</fullName>
        <ecNumber evidence="4">3.1.1.47</ecNumber>
    </recommendedName>
</protein>
<sequence length="570" mass="64879">MSSQNTKGREVSAASLEIMPTSANSPQQDSNTSSPGFFNRFKDAISLFKPKVYHSTGPYAVGIFDYYFKPSSDFDFKSAFYFSDDEIRQDFFPSDILFRVYYPSDPQQQQSGFIDWLPEPQQLYAQGYGNFAKIPKFISNTMFGFARPYIRQPAYYSSKLIDVENIFSEATDTAERVHQKSSGEDLKNQNPPIPSNNFINQDQSDTGTSKNQSDLAFSSEINQINAQPVNNTTHKFPVAIFSHGLAGNRSTYSAICRELASHGFIIIAIEHRDGSASATYLKDQNKVLNFQDFESYRGEINKNNKNNSGFTPIEQFGDERLAFQRRKLKMRVDEVLETLNEIKRLNSLSTLDLQSQSGSLKSDNESKSETQTLNNDENMFLSLGLSGKMDIDNMVMIGHSFGGSLALHILKQNELGFSDGTKPFKAAVMLDPWMFPVDREPFTFSIPLLVLRSEHFMTWEEHYNIEMEYFKAATNKPADSLHLSRHNIFYSINLKNLNHQHFSDLFTLFPWLARIKSKTSIDPNLAISISNQIILEFLKLNYSSILQKHPNQTNILSTLGQDNLDHIIFD</sequence>
<dbReference type="PANTHER" id="PTHR10272">
    <property type="entry name" value="PLATELET-ACTIVATING FACTOR ACETYLHYDROLASE"/>
    <property type="match status" value="1"/>
</dbReference>
<dbReference type="EMBL" id="MBFR01000023">
    <property type="protein sequence ID" value="PVU96825.1"/>
    <property type="molecule type" value="Genomic_DNA"/>
</dbReference>
<organism evidence="7 8">
    <name type="scientific">Smittium simulii</name>
    <dbReference type="NCBI Taxonomy" id="133385"/>
    <lineage>
        <taxon>Eukaryota</taxon>
        <taxon>Fungi</taxon>
        <taxon>Fungi incertae sedis</taxon>
        <taxon>Zoopagomycota</taxon>
        <taxon>Kickxellomycotina</taxon>
        <taxon>Harpellomycetes</taxon>
        <taxon>Harpellales</taxon>
        <taxon>Legeriomycetaceae</taxon>
        <taxon>Smittium</taxon>
    </lineage>
</organism>
<feature type="active site" description="Nucleophile" evidence="5">
    <location>
        <position position="400"/>
    </location>
</feature>
<comment type="catalytic activity">
    <reaction evidence="4">
        <text>a 1-O-alkyl-2-acetyl-sn-glycero-3-phosphocholine + H2O = a 1-O-alkyl-sn-glycero-3-phosphocholine + acetate + H(+)</text>
        <dbReference type="Rhea" id="RHEA:17777"/>
        <dbReference type="ChEBI" id="CHEBI:15377"/>
        <dbReference type="ChEBI" id="CHEBI:15378"/>
        <dbReference type="ChEBI" id="CHEBI:30089"/>
        <dbReference type="ChEBI" id="CHEBI:30909"/>
        <dbReference type="ChEBI" id="CHEBI:36707"/>
        <dbReference type="EC" id="3.1.1.47"/>
    </reaction>
</comment>
<evidence type="ECO:0000313" key="7">
    <source>
        <dbReference type="EMBL" id="PVU96825.1"/>
    </source>
</evidence>
<evidence type="ECO:0000256" key="5">
    <source>
        <dbReference type="PIRSR" id="PIRSR018169-1"/>
    </source>
</evidence>
<dbReference type="SUPFAM" id="SSF53474">
    <property type="entry name" value="alpha/beta-Hydrolases"/>
    <property type="match status" value="1"/>
</dbReference>
<keyword evidence="1 4" id="KW-0378">Hydrolase</keyword>
<dbReference type="InterPro" id="IPR029058">
    <property type="entry name" value="AB_hydrolase_fold"/>
</dbReference>
<keyword evidence="3 4" id="KW-0443">Lipid metabolism</keyword>
<dbReference type="EC" id="3.1.1.47" evidence="4"/>
<comment type="caution">
    <text evidence="7">The sequence shown here is derived from an EMBL/GenBank/DDBJ whole genome shotgun (WGS) entry which is preliminary data.</text>
</comment>